<protein>
    <submittedName>
        <fullName evidence="7">LysR family transcriptional regulator</fullName>
    </submittedName>
</protein>
<keyword evidence="3" id="KW-0238">DNA-binding</keyword>
<dbReference type="GO" id="GO:0032993">
    <property type="term" value="C:protein-DNA complex"/>
    <property type="evidence" value="ECO:0007669"/>
    <property type="project" value="TreeGrafter"/>
</dbReference>
<evidence type="ECO:0000313" key="8">
    <source>
        <dbReference type="Proteomes" id="UP000824190"/>
    </source>
</evidence>
<dbReference type="Pfam" id="PF00126">
    <property type="entry name" value="HTH_1"/>
    <property type="match status" value="1"/>
</dbReference>
<dbReference type="InterPro" id="IPR036388">
    <property type="entry name" value="WH-like_DNA-bd_sf"/>
</dbReference>
<dbReference type="PROSITE" id="PS50931">
    <property type="entry name" value="HTH_LYSR"/>
    <property type="match status" value="1"/>
</dbReference>
<dbReference type="EMBL" id="DXGC01000012">
    <property type="protein sequence ID" value="HIW90313.1"/>
    <property type="molecule type" value="Genomic_DNA"/>
</dbReference>
<reference evidence="7" key="2">
    <citation type="submission" date="2021-04" db="EMBL/GenBank/DDBJ databases">
        <authorList>
            <person name="Gilroy R."/>
        </authorList>
    </citation>
    <scope>NUCLEOTIDE SEQUENCE</scope>
    <source>
        <strain evidence="7">CHK32-1732</strain>
    </source>
</reference>
<keyword evidence="2" id="KW-0805">Transcription regulation</keyword>
<evidence type="ECO:0000256" key="5">
    <source>
        <dbReference type="ARBA" id="ARBA00023163"/>
    </source>
</evidence>
<gene>
    <name evidence="7" type="ORF">H9870_01395</name>
</gene>
<proteinExistence type="inferred from homology"/>
<dbReference type="PRINTS" id="PR00039">
    <property type="entry name" value="HTHLYSR"/>
</dbReference>
<name>A0A9D1UK33_9CORY</name>
<dbReference type="CDD" id="cd08436">
    <property type="entry name" value="PBP2_LTTR_like_3"/>
    <property type="match status" value="1"/>
</dbReference>
<evidence type="ECO:0000256" key="1">
    <source>
        <dbReference type="ARBA" id="ARBA00009437"/>
    </source>
</evidence>
<feature type="domain" description="HTH lysR-type" evidence="6">
    <location>
        <begin position="1"/>
        <end position="58"/>
    </location>
</feature>
<dbReference type="GO" id="GO:0003677">
    <property type="term" value="F:DNA binding"/>
    <property type="evidence" value="ECO:0007669"/>
    <property type="project" value="UniProtKB-KW"/>
</dbReference>
<keyword evidence="5" id="KW-0804">Transcription</keyword>
<dbReference type="Pfam" id="PF03466">
    <property type="entry name" value="LysR_substrate"/>
    <property type="match status" value="1"/>
</dbReference>
<organism evidence="7 8">
    <name type="scientific">Candidatus Corynebacterium avicola</name>
    <dbReference type="NCBI Taxonomy" id="2838527"/>
    <lineage>
        <taxon>Bacteria</taxon>
        <taxon>Bacillati</taxon>
        <taxon>Actinomycetota</taxon>
        <taxon>Actinomycetes</taxon>
        <taxon>Mycobacteriales</taxon>
        <taxon>Corynebacteriaceae</taxon>
        <taxon>Corynebacterium</taxon>
    </lineage>
</organism>
<dbReference type="Gene3D" id="1.10.10.10">
    <property type="entry name" value="Winged helix-like DNA-binding domain superfamily/Winged helix DNA-binding domain"/>
    <property type="match status" value="1"/>
</dbReference>
<dbReference type="FunFam" id="1.10.10.10:FF:000001">
    <property type="entry name" value="LysR family transcriptional regulator"/>
    <property type="match status" value="1"/>
</dbReference>
<dbReference type="GO" id="GO:0003700">
    <property type="term" value="F:DNA-binding transcription factor activity"/>
    <property type="evidence" value="ECO:0007669"/>
    <property type="project" value="InterPro"/>
</dbReference>
<dbReference type="InterPro" id="IPR036390">
    <property type="entry name" value="WH_DNA-bd_sf"/>
</dbReference>
<evidence type="ECO:0000256" key="2">
    <source>
        <dbReference type="ARBA" id="ARBA00023015"/>
    </source>
</evidence>
<dbReference type="Proteomes" id="UP000824190">
    <property type="component" value="Unassembled WGS sequence"/>
</dbReference>
<dbReference type="InterPro" id="IPR000847">
    <property type="entry name" value="LysR_HTH_N"/>
</dbReference>
<sequence length="303" mass="32066">MELTQLRYVLAVAETRNFTRAAQQCHVVQSALSHQVKALEHELGVDLFARTSRRVDLTQAGEAFLPSAQACLEAADRAMADAVATTGELCGTLTVGAIPTVSGVDLPAALGKLRQEHSQVKVSLRVGNSNEFVEDIAAGRLDVAVLGVAASVDPLASASSRTAVRVEEVAREKLVAVLPSSHRLAHRKRLRLEDLVEDDFVDFPEGGSGRQQSDLAFRTAGLGREVAFETATIDLQVDLVRQGLAVALLAQSVVDQGDTAADIVTVPVTNGPERVIYLAWSSFNPSPSALALLGILQASASPS</sequence>
<comment type="caution">
    <text evidence="7">The sequence shown here is derived from an EMBL/GenBank/DDBJ whole genome shotgun (WGS) entry which is preliminary data.</text>
</comment>
<dbReference type="InterPro" id="IPR005119">
    <property type="entry name" value="LysR_subst-bd"/>
</dbReference>
<evidence type="ECO:0000256" key="4">
    <source>
        <dbReference type="ARBA" id="ARBA00023159"/>
    </source>
</evidence>
<dbReference type="Gene3D" id="3.40.190.10">
    <property type="entry name" value="Periplasmic binding protein-like II"/>
    <property type="match status" value="2"/>
</dbReference>
<evidence type="ECO:0000256" key="3">
    <source>
        <dbReference type="ARBA" id="ARBA00023125"/>
    </source>
</evidence>
<dbReference type="SUPFAM" id="SSF53850">
    <property type="entry name" value="Periplasmic binding protein-like II"/>
    <property type="match status" value="1"/>
</dbReference>
<reference evidence="7" key="1">
    <citation type="journal article" date="2021" name="PeerJ">
        <title>Extensive microbial diversity within the chicken gut microbiome revealed by metagenomics and culture.</title>
        <authorList>
            <person name="Gilroy R."/>
            <person name="Ravi A."/>
            <person name="Getino M."/>
            <person name="Pursley I."/>
            <person name="Horton D.L."/>
            <person name="Alikhan N.F."/>
            <person name="Baker D."/>
            <person name="Gharbi K."/>
            <person name="Hall N."/>
            <person name="Watson M."/>
            <person name="Adriaenssens E.M."/>
            <person name="Foster-Nyarko E."/>
            <person name="Jarju S."/>
            <person name="Secka A."/>
            <person name="Antonio M."/>
            <person name="Oren A."/>
            <person name="Chaudhuri R.R."/>
            <person name="La Ragione R."/>
            <person name="Hildebrand F."/>
            <person name="Pallen M.J."/>
        </authorList>
    </citation>
    <scope>NUCLEOTIDE SEQUENCE</scope>
    <source>
        <strain evidence="7">CHK32-1732</strain>
    </source>
</reference>
<keyword evidence="4" id="KW-0010">Activator</keyword>
<evidence type="ECO:0000259" key="6">
    <source>
        <dbReference type="PROSITE" id="PS50931"/>
    </source>
</evidence>
<accession>A0A9D1UK33</accession>
<dbReference type="PANTHER" id="PTHR30346">
    <property type="entry name" value="TRANSCRIPTIONAL DUAL REGULATOR HCAR-RELATED"/>
    <property type="match status" value="1"/>
</dbReference>
<dbReference type="AlphaFoldDB" id="A0A9D1UK33"/>
<comment type="similarity">
    <text evidence="1">Belongs to the LysR transcriptional regulatory family.</text>
</comment>
<dbReference type="SUPFAM" id="SSF46785">
    <property type="entry name" value="Winged helix' DNA-binding domain"/>
    <property type="match status" value="1"/>
</dbReference>
<dbReference type="PANTHER" id="PTHR30346:SF30">
    <property type="entry name" value="SMALL NEUTRAL PROTEASE REGULATORY PROTEIN"/>
    <property type="match status" value="1"/>
</dbReference>
<evidence type="ECO:0000313" key="7">
    <source>
        <dbReference type="EMBL" id="HIW90313.1"/>
    </source>
</evidence>